<dbReference type="SUPFAM" id="SSF50969">
    <property type="entry name" value="YVTN repeat-like/Quinoprotein amine dehydrogenase"/>
    <property type="match status" value="1"/>
</dbReference>
<reference evidence="2 3" key="1">
    <citation type="submission" date="2016-10" db="EMBL/GenBank/DDBJ databases">
        <authorList>
            <person name="de Groot N.N."/>
        </authorList>
    </citation>
    <scope>NUCLEOTIDE SEQUENCE [LARGE SCALE GENOMIC DNA]</scope>
    <source>
        <strain evidence="2 3">DSM 22489</strain>
    </source>
</reference>
<dbReference type="Proteomes" id="UP000236728">
    <property type="component" value="Unassembled WGS sequence"/>
</dbReference>
<name>A0A1H5ZLX0_9BACT</name>
<evidence type="ECO:0000313" key="3">
    <source>
        <dbReference type="Proteomes" id="UP000236728"/>
    </source>
</evidence>
<dbReference type="Gene3D" id="3.40.720.10">
    <property type="entry name" value="Alkaline Phosphatase, subunit A"/>
    <property type="match status" value="2"/>
</dbReference>
<keyword evidence="3" id="KW-1185">Reference proteome</keyword>
<keyword evidence="2" id="KW-0238">DNA-binding</keyword>
<dbReference type="InterPro" id="IPR011044">
    <property type="entry name" value="Quino_amine_DH_bsu"/>
</dbReference>
<organism evidence="2 3">
    <name type="scientific">Bryocella elongata</name>
    <dbReference type="NCBI Taxonomy" id="863522"/>
    <lineage>
        <taxon>Bacteria</taxon>
        <taxon>Pseudomonadati</taxon>
        <taxon>Acidobacteriota</taxon>
        <taxon>Terriglobia</taxon>
        <taxon>Terriglobales</taxon>
        <taxon>Acidobacteriaceae</taxon>
        <taxon>Bryocella</taxon>
    </lineage>
</organism>
<evidence type="ECO:0000313" key="2">
    <source>
        <dbReference type="EMBL" id="SEG37518.1"/>
    </source>
</evidence>
<proteinExistence type="predicted"/>
<feature type="region of interest" description="Disordered" evidence="1">
    <location>
        <begin position="951"/>
        <end position="975"/>
    </location>
</feature>
<dbReference type="InterPro" id="IPR017850">
    <property type="entry name" value="Alkaline_phosphatase_core_sf"/>
</dbReference>
<dbReference type="Gene3D" id="2.130.10.10">
    <property type="entry name" value="YVTN repeat-like/Quinoprotein amine dehydrogenase"/>
    <property type="match status" value="2"/>
</dbReference>
<gene>
    <name evidence="2" type="ORF">SAMN05421819_2757</name>
</gene>
<dbReference type="PANTHER" id="PTHR47197:SF3">
    <property type="entry name" value="DIHYDRO-HEME D1 DEHYDROGENASE"/>
    <property type="match status" value="1"/>
</dbReference>
<protein>
    <submittedName>
        <fullName evidence="2">DNA-binding beta-propeller fold protein YncE</fullName>
    </submittedName>
</protein>
<sequence length="975" mass="103709">MCKSFVSERYPAGTRLFASGTAFPMLRGLRTSGTVATLSLAGLLGVASCSMGQQTAVNLPSGKKVMVPAPGAPARVNSLPLSLAVSPDGRYVASINAGYGTFESDYRQSIAVMSAATGEVRDFPDSRLGVRAKETYFSGLVFSPDGTKLYASMASVTAAAGGDASAPGNGIVVYAFADGALKPQDFLPLPLIKLAEGRTSLERKGHPSEGVPYPAAIAVVPGTSQLLVAENLADSVALLDATTGKVVRNIDLSSGETVPSTYPIAVAVTKDGKRAFVALWNASAVAEVNLATGAVVRQLPLLKPANPTDPGTHPCALLLDEKTGTLYVALSNRDAVAAIDITKNQFAVKGYFDTRLPGQSYFGAEPNALAMSTDGSRLYAANMGTDAIAVLDPHKLRSMAKAKGMIEPLGFVPTEMMPTALAESGGKLFVATGRGKGTGPNNMPQRAVPGQLNGRDASFTYAPTLDYGSLAGISESTISTSLKASTDVVLDSNRMKAAKASIEFAGGKDRIKHVIYIIKENRTYDQVFGDLSKDGQRVANGDPSLTMYGASITPNQHKLVLQFGVLDNFFDSGEVSGEGHVWSNAAIGSDYMEKTWQINYRSSEHTYDYEGVVANGYPLLQHIPDLAEPSSGYLWTNFAKHKISLMHFGEYIASTFCTGPGDVMPSDFLPNPREGAMTGGVKPCDPAFVQPGQEFPAEWGGGKSQYAWPIPRLKANQATKPELEGHYSKVYPDFNLMVPDQIRINVFVNELKKWVASREAGKDEMPSFIEVRLGNDHTAGTRVGAPTPKASVADNDLAIGRAVDAISHSPYWEDTAFFILEDDAQNGADHVDAHRSLSVVVSKYAPHAPAGQPAFVDSSFYSTVSVIRTMETLLGAPPMNNNDAFAPLIGSLFTGPGDQAAFDADYSNRDNGLIYTANKKTAPGASASAKMDFSRADHADPMKLNLILWQDAKGSTPPPPMLLEKHKKVKDDDDN</sequence>
<dbReference type="GO" id="GO:0003677">
    <property type="term" value="F:DNA binding"/>
    <property type="evidence" value="ECO:0007669"/>
    <property type="project" value="UniProtKB-KW"/>
</dbReference>
<evidence type="ECO:0000256" key="1">
    <source>
        <dbReference type="SAM" id="MobiDB-lite"/>
    </source>
</evidence>
<dbReference type="EMBL" id="FNVA01000004">
    <property type="protein sequence ID" value="SEG37518.1"/>
    <property type="molecule type" value="Genomic_DNA"/>
</dbReference>
<accession>A0A1H5ZLX0</accession>
<dbReference type="PANTHER" id="PTHR47197">
    <property type="entry name" value="PROTEIN NIRF"/>
    <property type="match status" value="1"/>
</dbReference>
<dbReference type="InterPro" id="IPR051200">
    <property type="entry name" value="Host-pathogen_enzymatic-act"/>
</dbReference>
<dbReference type="AlphaFoldDB" id="A0A1H5ZLX0"/>
<dbReference type="InterPro" id="IPR015943">
    <property type="entry name" value="WD40/YVTN_repeat-like_dom_sf"/>
</dbReference>